<sequence>MAKMSNRKKEAIAVNAIEKETFEETSYLEADIPKSDKKPSFDGLITVYKDDSERKESYMNDVPTQVKGTKVQKFTTGTRTFPLDLSHYQNFYQRGGCLLLVIEILSPTNTKIFYKQLLPAELKQIIDTWQHQKTFSIGLRPLEETTLYIVCRKFIDQMKKQPQVLIENNQYKEEDYEKILFTSLTFNPDTEPIQDIVNHDFILYGLKDNIQYPIRNMRPEAIAVEDYEEIDIGGKKFQVRVESRYMKPKMIKIIEGCLEFIIHEGEKNFKFNIRGVYSLSTQLKILPLIIKFLKVGKIEFSDFYWEISNENNIKEYVQRLENSYSLFLELKVLFFELDVNQDVQFGNKDNIILEIKKIINVMINKDYSGFKIERPESPSFFKYMIGDVYLLLFYNPHSDNKLINPFSQELLEMPIRVFSDEDGQSARVSPYLMLEEESLINADNLNIDYIIKSFEYIEFDKYELTFSPLNKFSLACLNAYDVTRNKEFLRIPLYLYKQLKEVIPDSPESGIITVNLLQTVFREQYGLKSEDYNELMKLKKENTPLEDSEELIFCINVLLESKKEAAILYEEFDEDKKEFYKTLPIYTLYKNLFSQSSKRL</sequence>
<dbReference type="RefSeq" id="WP_135111404.1">
    <property type="nucleotide sequence ID" value="NZ_SRHY01000049.1"/>
</dbReference>
<dbReference type="Proteomes" id="UP000298484">
    <property type="component" value="Unassembled WGS sequence"/>
</dbReference>
<dbReference type="EMBL" id="SRHY01000049">
    <property type="protein sequence ID" value="TFJ91521.1"/>
    <property type="molecule type" value="Genomic_DNA"/>
</dbReference>
<evidence type="ECO:0008006" key="3">
    <source>
        <dbReference type="Google" id="ProtNLM"/>
    </source>
</evidence>
<proteinExistence type="predicted"/>
<evidence type="ECO:0000313" key="1">
    <source>
        <dbReference type="EMBL" id="TFJ91521.1"/>
    </source>
</evidence>
<evidence type="ECO:0000313" key="2">
    <source>
        <dbReference type="Proteomes" id="UP000298484"/>
    </source>
</evidence>
<dbReference type="OrthoDB" id="2066879at2"/>
<name>A0A4Y9AAZ7_9BACI</name>
<comment type="caution">
    <text evidence="1">The sequence shown here is derived from an EMBL/GenBank/DDBJ whole genome shotgun (WGS) entry which is preliminary data.</text>
</comment>
<protein>
    <recommendedName>
        <fullName evidence="3">DUF4365 domain-containing protein</fullName>
    </recommendedName>
</protein>
<accession>A0A4Y9AAZ7</accession>
<gene>
    <name evidence="1" type="ORF">E4U82_17195</name>
</gene>
<reference evidence="1 2" key="1">
    <citation type="submission" date="2019-03" db="EMBL/GenBank/DDBJ databases">
        <title>Genome sequence of Lentibacillus salicampi ATCC BAA-719.</title>
        <authorList>
            <person name="Maclea K.S."/>
            <person name="Simoes Junior M."/>
        </authorList>
    </citation>
    <scope>NUCLEOTIDE SEQUENCE [LARGE SCALE GENOMIC DNA]</scope>
    <source>
        <strain evidence="1 2">ATCC BAA-719</strain>
    </source>
</reference>
<keyword evidence="2" id="KW-1185">Reference proteome</keyword>
<dbReference type="AlphaFoldDB" id="A0A4Y9AAZ7"/>
<organism evidence="1 2">
    <name type="scientific">Lentibacillus salicampi</name>
    <dbReference type="NCBI Taxonomy" id="175306"/>
    <lineage>
        <taxon>Bacteria</taxon>
        <taxon>Bacillati</taxon>
        <taxon>Bacillota</taxon>
        <taxon>Bacilli</taxon>
        <taxon>Bacillales</taxon>
        <taxon>Bacillaceae</taxon>
        <taxon>Lentibacillus</taxon>
    </lineage>
</organism>